<dbReference type="GO" id="GO:0044341">
    <property type="term" value="P:sodium-dependent phosphate transport"/>
    <property type="evidence" value="ECO:0007669"/>
    <property type="project" value="InterPro"/>
</dbReference>
<dbReference type="GO" id="GO:0005436">
    <property type="term" value="F:sodium:phosphate symporter activity"/>
    <property type="evidence" value="ECO:0007669"/>
    <property type="project" value="InterPro"/>
</dbReference>
<evidence type="ECO:0000313" key="8">
    <source>
        <dbReference type="EMBL" id="MBB5271259.1"/>
    </source>
</evidence>
<feature type="transmembrane region" description="Helical" evidence="7">
    <location>
        <begin position="249"/>
        <end position="267"/>
    </location>
</feature>
<dbReference type="PANTHER" id="PTHR10010:SF46">
    <property type="entry name" value="SODIUM-DEPENDENT PHOSPHATE TRANSPORT PROTEIN 2B"/>
    <property type="match status" value="1"/>
</dbReference>
<evidence type="ECO:0000256" key="2">
    <source>
        <dbReference type="ARBA" id="ARBA00022475"/>
    </source>
</evidence>
<evidence type="ECO:0000256" key="6">
    <source>
        <dbReference type="SAM" id="MobiDB-lite"/>
    </source>
</evidence>
<dbReference type="NCBIfam" id="NF037997">
    <property type="entry name" value="Na_Pi_symport"/>
    <property type="match status" value="1"/>
</dbReference>
<dbReference type="RefSeq" id="WP_343060665.1">
    <property type="nucleotide sequence ID" value="NZ_BAABEW010000017.1"/>
</dbReference>
<feature type="transmembrane region" description="Helical" evidence="7">
    <location>
        <begin position="287"/>
        <end position="306"/>
    </location>
</feature>
<sequence>MSAWALATGLAGGVGLFLLGMTMMTDGLRVAAGPALERILANATRTRWHALGTGVLVTALVQSSTAITVATIGFVNAGLLGLAPALWVVFGSNLGSTMIGWIVSLLGLKLGIEAFALPLIGLGVALRLTGMGLRRGDIGSALAGFGLMFLGISMLQETFTGLAGQASIPRGEGPFAVAAQVAAGALLTILVQSSSATITIAITAAQGGLLDAQSAAAVVIGANVGTTFTAILAAIGATSNARRAAAAHVAFNLVAAAAALALLPWLVDAIAAGPAALGLAPGPAIRLAMFHTAFNLIGVVLMWPLAQPLTRWLQGRFRAREDDEAQPRHLDETVLAVPSLAVDAFEREVDRIGHVATRMARTALSGAQPRALRADQTIVEGLVRAAEGFVERFSRDAMARGDSERLARILRVQRYHEAVAEQSPSIAPLSLPPVHDQRVVGLHKDLLGAAERLFALCDPLAPRASEDAIDAAAQSLETAYQVLKAALLDSGATGSARLTEMDDALRRYSALRRAAQQAAKAARHRAALARLSGPSWPAAGPSGAPDDPGSA</sequence>
<feature type="region of interest" description="Disordered" evidence="6">
    <location>
        <begin position="524"/>
        <end position="551"/>
    </location>
</feature>
<keyword evidence="2" id="KW-1003">Cell membrane</keyword>
<evidence type="ECO:0000256" key="3">
    <source>
        <dbReference type="ARBA" id="ARBA00022692"/>
    </source>
</evidence>
<evidence type="ECO:0000256" key="1">
    <source>
        <dbReference type="ARBA" id="ARBA00004651"/>
    </source>
</evidence>
<feature type="transmembrane region" description="Helical" evidence="7">
    <location>
        <begin position="102"/>
        <end position="126"/>
    </location>
</feature>
<feature type="transmembrane region" description="Helical" evidence="7">
    <location>
        <begin position="214"/>
        <end position="237"/>
    </location>
</feature>
<dbReference type="Pfam" id="PF02690">
    <property type="entry name" value="Na_Pi_cotrans"/>
    <property type="match status" value="2"/>
</dbReference>
<keyword evidence="4 7" id="KW-1133">Transmembrane helix</keyword>
<keyword evidence="9" id="KW-1185">Reference proteome</keyword>
<proteinExistence type="predicted"/>
<reference evidence="8 9" key="1">
    <citation type="submission" date="2020-08" db="EMBL/GenBank/DDBJ databases">
        <title>Genomic Encyclopedia of Type Strains, Phase IV (KMG-IV): sequencing the most valuable type-strain genomes for metagenomic binning, comparative biology and taxonomic classification.</title>
        <authorList>
            <person name="Goeker M."/>
        </authorList>
    </citation>
    <scope>NUCLEOTIDE SEQUENCE [LARGE SCALE GENOMIC DNA]</scope>
    <source>
        <strain evidence="8 9">DSM 29781</strain>
    </source>
</reference>
<keyword evidence="5 7" id="KW-0472">Membrane</keyword>
<keyword evidence="3 7" id="KW-0812">Transmembrane</keyword>
<dbReference type="Proteomes" id="UP000532440">
    <property type="component" value="Unassembled WGS sequence"/>
</dbReference>
<name>A0A7W8M8Q3_9BURK</name>
<protein>
    <submittedName>
        <fullName evidence="8">Phosphate:Na+ symporter</fullName>
    </submittedName>
</protein>
<gene>
    <name evidence="8" type="ORF">HNQ70_001263</name>
</gene>
<dbReference type="PANTHER" id="PTHR10010">
    <property type="entry name" value="SOLUTE CARRIER FAMILY 34 SODIUM PHOSPHATE , MEMBER 2-RELATED"/>
    <property type="match status" value="1"/>
</dbReference>
<evidence type="ECO:0000256" key="5">
    <source>
        <dbReference type="ARBA" id="ARBA00023136"/>
    </source>
</evidence>
<dbReference type="AlphaFoldDB" id="A0A7W8M8Q3"/>
<comment type="caution">
    <text evidence="8">The sequence shown here is derived from an EMBL/GenBank/DDBJ whole genome shotgun (WGS) entry which is preliminary data.</text>
</comment>
<evidence type="ECO:0000256" key="7">
    <source>
        <dbReference type="SAM" id="Phobius"/>
    </source>
</evidence>
<organism evidence="8 9">
    <name type="scientific">Quisquiliibacterium transsilvanicum</name>
    <dbReference type="NCBI Taxonomy" id="1549638"/>
    <lineage>
        <taxon>Bacteria</taxon>
        <taxon>Pseudomonadati</taxon>
        <taxon>Pseudomonadota</taxon>
        <taxon>Betaproteobacteria</taxon>
        <taxon>Burkholderiales</taxon>
        <taxon>Burkholderiaceae</taxon>
        <taxon>Quisquiliibacterium</taxon>
    </lineage>
</organism>
<dbReference type="InterPro" id="IPR003841">
    <property type="entry name" value="Na/Pi_transpt"/>
</dbReference>
<dbReference type="GO" id="GO:0005886">
    <property type="term" value="C:plasma membrane"/>
    <property type="evidence" value="ECO:0007669"/>
    <property type="project" value="UniProtKB-SubCell"/>
</dbReference>
<accession>A0A7W8M8Q3</accession>
<comment type="subcellular location">
    <subcellularLocation>
        <location evidence="1">Cell membrane</location>
        <topology evidence="1">Multi-pass membrane protein</topology>
    </subcellularLocation>
</comment>
<feature type="transmembrane region" description="Helical" evidence="7">
    <location>
        <begin position="138"/>
        <end position="155"/>
    </location>
</feature>
<dbReference type="EMBL" id="JACHGB010000002">
    <property type="protein sequence ID" value="MBB5271259.1"/>
    <property type="molecule type" value="Genomic_DNA"/>
</dbReference>
<feature type="transmembrane region" description="Helical" evidence="7">
    <location>
        <begin position="175"/>
        <end position="202"/>
    </location>
</feature>
<evidence type="ECO:0000313" key="9">
    <source>
        <dbReference type="Proteomes" id="UP000532440"/>
    </source>
</evidence>
<evidence type="ECO:0000256" key="4">
    <source>
        <dbReference type="ARBA" id="ARBA00022989"/>
    </source>
</evidence>
<feature type="compositionally biased region" description="Low complexity" evidence="6">
    <location>
        <begin position="528"/>
        <end position="551"/>
    </location>
</feature>